<dbReference type="GO" id="GO:0016787">
    <property type="term" value="F:hydrolase activity"/>
    <property type="evidence" value="ECO:0007669"/>
    <property type="project" value="UniProtKB-KW"/>
</dbReference>
<evidence type="ECO:0000256" key="3">
    <source>
        <dbReference type="ARBA" id="ARBA00022722"/>
    </source>
</evidence>
<accession>A0AAV3PIC8</accession>
<dbReference type="PANTHER" id="PTHR48475">
    <property type="entry name" value="RIBONUCLEASE H"/>
    <property type="match status" value="1"/>
</dbReference>
<feature type="region of interest" description="Disordered" evidence="7">
    <location>
        <begin position="149"/>
        <end position="168"/>
    </location>
</feature>
<evidence type="ECO:0000256" key="1">
    <source>
        <dbReference type="ARBA" id="ARBA00022679"/>
    </source>
</evidence>
<evidence type="ECO:0000256" key="5">
    <source>
        <dbReference type="ARBA" id="ARBA00022801"/>
    </source>
</evidence>
<keyword evidence="2" id="KW-0548">Nucleotidyltransferase</keyword>
<evidence type="ECO:0000256" key="7">
    <source>
        <dbReference type="SAM" id="MobiDB-lite"/>
    </source>
</evidence>
<protein>
    <recommendedName>
        <fullName evidence="8">Reverse transcriptase RNase H-like domain-containing protein</fullName>
    </recommendedName>
</protein>
<keyword evidence="10" id="KW-1185">Reference proteome</keyword>
<evidence type="ECO:0000259" key="8">
    <source>
        <dbReference type="Pfam" id="PF17917"/>
    </source>
</evidence>
<gene>
    <name evidence="9" type="ORF">LIER_09385</name>
</gene>
<dbReference type="EMBL" id="BAABME010001592">
    <property type="protein sequence ID" value="GAA0150441.1"/>
    <property type="molecule type" value="Genomic_DNA"/>
</dbReference>
<dbReference type="GO" id="GO:0003964">
    <property type="term" value="F:RNA-directed DNA polymerase activity"/>
    <property type="evidence" value="ECO:0007669"/>
    <property type="project" value="UniProtKB-KW"/>
</dbReference>
<keyword evidence="3" id="KW-0540">Nuclease</keyword>
<dbReference type="SUPFAM" id="SSF56672">
    <property type="entry name" value="DNA/RNA polymerases"/>
    <property type="match status" value="1"/>
</dbReference>
<keyword evidence="4" id="KW-0255">Endonuclease</keyword>
<dbReference type="Pfam" id="PF17917">
    <property type="entry name" value="RT_RNaseH"/>
    <property type="match status" value="1"/>
</dbReference>
<dbReference type="Proteomes" id="UP001454036">
    <property type="component" value="Unassembled WGS sequence"/>
</dbReference>
<dbReference type="InterPro" id="IPR043502">
    <property type="entry name" value="DNA/RNA_pol_sf"/>
</dbReference>
<feature type="domain" description="Reverse transcriptase RNase H-like" evidence="8">
    <location>
        <begin position="13"/>
        <end position="106"/>
    </location>
</feature>
<organism evidence="9 10">
    <name type="scientific">Lithospermum erythrorhizon</name>
    <name type="common">Purple gromwell</name>
    <name type="synonym">Lithospermum officinale var. erythrorhizon</name>
    <dbReference type="NCBI Taxonomy" id="34254"/>
    <lineage>
        <taxon>Eukaryota</taxon>
        <taxon>Viridiplantae</taxon>
        <taxon>Streptophyta</taxon>
        <taxon>Embryophyta</taxon>
        <taxon>Tracheophyta</taxon>
        <taxon>Spermatophyta</taxon>
        <taxon>Magnoliopsida</taxon>
        <taxon>eudicotyledons</taxon>
        <taxon>Gunneridae</taxon>
        <taxon>Pentapetalae</taxon>
        <taxon>asterids</taxon>
        <taxon>lamiids</taxon>
        <taxon>Boraginales</taxon>
        <taxon>Boraginaceae</taxon>
        <taxon>Boraginoideae</taxon>
        <taxon>Lithospermeae</taxon>
        <taxon>Lithospermum</taxon>
    </lineage>
</organism>
<dbReference type="GO" id="GO:0004519">
    <property type="term" value="F:endonuclease activity"/>
    <property type="evidence" value="ECO:0007669"/>
    <property type="project" value="UniProtKB-KW"/>
</dbReference>
<proteinExistence type="predicted"/>
<evidence type="ECO:0000313" key="10">
    <source>
        <dbReference type="Proteomes" id="UP001454036"/>
    </source>
</evidence>
<keyword evidence="6" id="KW-0695">RNA-directed DNA polymerase</keyword>
<name>A0AAV3PIC8_LITER</name>
<reference evidence="9 10" key="1">
    <citation type="submission" date="2024-01" db="EMBL/GenBank/DDBJ databases">
        <title>The complete chloroplast genome sequence of Lithospermum erythrorhizon: insights into the phylogenetic relationship among Boraginaceae species and the maternal lineages of purple gromwells.</title>
        <authorList>
            <person name="Okada T."/>
            <person name="Watanabe K."/>
        </authorList>
    </citation>
    <scope>NUCLEOTIDE SEQUENCE [LARGE SCALE GENOMIC DNA]</scope>
</reference>
<dbReference type="InterPro" id="IPR041373">
    <property type="entry name" value="RT_RNaseH"/>
</dbReference>
<dbReference type="PANTHER" id="PTHR48475:SF1">
    <property type="entry name" value="RNASE H TYPE-1 DOMAIN-CONTAINING PROTEIN"/>
    <property type="match status" value="1"/>
</dbReference>
<evidence type="ECO:0000256" key="6">
    <source>
        <dbReference type="ARBA" id="ARBA00022918"/>
    </source>
</evidence>
<keyword evidence="5" id="KW-0378">Hydrolase</keyword>
<evidence type="ECO:0000256" key="4">
    <source>
        <dbReference type="ARBA" id="ARBA00022759"/>
    </source>
</evidence>
<evidence type="ECO:0000313" key="9">
    <source>
        <dbReference type="EMBL" id="GAA0150441.1"/>
    </source>
</evidence>
<comment type="caution">
    <text evidence="9">The sequence shown here is derived from an EMBL/GenBank/DDBJ whole genome shotgun (WGS) entry which is preliminary data.</text>
</comment>
<dbReference type="AlphaFoldDB" id="A0AAV3PIC8"/>
<evidence type="ECO:0000256" key="2">
    <source>
        <dbReference type="ARBA" id="ARBA00022695"/>
    </source>
</evidence>
<sequence>MSPPVLAAPLQGKPLILYIATQEQSVGALLARENDEGKENSLYYLSRRMPPNELKYMPIEKLCLTVVFAIQKLKYYFHAHTINLISKANLIKYIMSKPVLPDRLARQLTGEYSVRKMELIPYHGYAEKLLQSEIIRGGIVEVSLRCKSSPGNERSSFKSMRRTPVRSQTSLSDQKNGVLLTYHGKRLHGICTILPAMPIPRSFHTSAARAIASYNSFVAIRRMGIRHGGAHAQVTGRACLHARRH</sequence>
<feature type="compositionally biased region" description="Polar residues" evidence="7">
    <location>
        <begin position="149"/>
        <end position="158"/>
    </location>
</feature>
<keyword evidence="1" id="KW-0808">Transferase</keyword>